<evidence type="ECO:0000256" key="2">
    <source>
        <dbReference type="ARBA" id="ARBA00022679"/>
    </source>
</evidence>
<keyword evidence="2" id="KW-0808">Transferase</keyword>
<evidence type="ECO:0000256" key="1">
    <source>
        <dbReference type="ARBA" id="ARBA00022603"/>
    </source>
</evidence>
<dbReference type="Pfam" id="PF02086">
    <property type="entry name" value="MethyltransfD12"/>
    <property type="match status" value="1"/>
</dbReference>
<evidence type="ECO:0000256" key="3">
    <source>
        <dbReference type="ARBA" id="ARBA00022691"/>
    </source>
</evidence>
<dbReference type="InterPro" id="IPR012327">
    <property type="entry name" value="MeTrfase_D12"/>
</dbReference>
<evidence type="ECO:0000313" key="4">
    <source>
        <dbReference type="EMBL" id="BAV59355.1"/>
    </source>
</evidence>
<accession>A0A1C9ZYJ9</accession>
<dbReference type="GO" id="GO:0032259">
    <property type="term" value="P:methylation"/>
    <property type="evidence" value="ECO:0007669"/>
    <property type="project" value="UniProtKB-KW"/>
</dbReference>
<keyword evidence="3" id="KW-0949">S-adenosyl-L-methionine</keyword>
<dbReference type="InterPro" id="IPR029063">
    <property type="entry name" value="SAM-dependent_MTases_sf"/>
</dbReference>
<dbReference type="SUPFAM" id="SSF53335">
    <property type="entry name" value="S-adenosyl-L-methionine-dependent methyltransferases"/>
    <property type="match status" value="1"/>
</dbReference>
<dbReference type="GO" id="GO:0009307">
    <property type="term" value="P:DNA restriction-modification system"/>
    <property type="evidence" value="ECO:0007669"/>
    <property type="project" value="InterPro"/>
</dbReference>
<protein>
    <submittedName>
        <fullName evidence="4">Type II modification methylase</fullName>
    </submittedName>
</protein>
<proteinExistence type="predicted"/>
<keyword evidence="1 4" id="KW-0489">Methyltransferase</keyword>
<name>A0A1C9ZYJ9_9BACT</name>
<sequence length="362" mass="42916">MCNVIGQTDCSLDLFNNFPMNKSGIFPSTRYQGSKNKIVKWIDYCTKDLKFNSVIDAFGGTGCVGYMFKSRKKQVFYNDILKFNYYIGLALLENSNILLDINDVEFILTKHKYINYPDFIARKFENIYFTNDENRWLDFIITNIKLIDNEYKKALAYYALFQSCIIKRPYNLFHRKNLYIRNSEVKRSFGNKTSWNAPFDFYFKKFVQEGNKAVFSNGYNNLVTNSDIFDLKLEADLVYIDTPYISSRKNGVNYIDFYHFLEGIVLYDQWESLIDEESRHKKMKSTKNVWCSMKDVYNAFDVLFNKFRDSIIVLSYRSDGIPTIEELVKMLSKYKRDIRTHKLDYKYVLSNKFSKEVLIIAQ</sequence>
<organism evidence="4">
    <name type="scientific">Candidatus Endomicrobium sp. MdMp-027</name>
    <dbReference type="NCBI Taxonomy" id="1837116"/>
    <lineage>
        <taxon>Bacteria</taxon>
        <taxon>Pseudomonadati</taxon>
        <taxon>Elusimicrobiota</taxon>
        <taxon>Endomicrobiia</taxon>
        <taxon>Endomicrobiales</taxon>
        <taxon>Endomicrobiaceae</taxon>
        <taxon>Endomicrobium</taxon>
    </lineage>
</organism>
<dbReference type="AlphaFoldDB" id="A0A1C9ZYJ9"/>
<dbReference type="REBASE" id="251339">
    <property type="entry name" value="M.Esp27ORFFP"/>
</dbReference>
<reference evidence="4" key="1">
    <citation type="journal article" date="2016" name="Genome Biol. Evol.">
        <title>Comparison of intracellular "Ca. Endomicrobium trichonymphae" genomovars illuminates the requirement and decay of defense systems against foreign DNA.</title>
        <authorList>
            <person name="Izawa K."/>
            <person name="Kuwahara H."/>
            <person name="Kihara K."/>
            <person name="Yuki M."/>
            <person name="Lo N."/>
            <person name="Ito T."/>
            <person name="Ohkuma M."/>
            <person name="Hongoh Y."/>
        </authorList>
    </citation>
    <scope>NUCLEOTIDE SEQUENCE</scope>
    <source>
        <strain evidence="4">MdMp-027</strain>
    </source>
</reference>
<dbReference type="EMBL" id="LC153141">
    <property type="protein sequence ID" value="BAV59355.1"/>
    <property type="molecule type" value="Genomic_DNA"/>
</dbReference>
<dbReference type="GO" id="GO:0009007">
    <property type="term" value="F:site-specific DNA-methyltransferase (adenine-specific) activity"/>
    <property type="evidence" value="ECO:0007669"/>
    <property type="project" value="UniProtKB-EC"/>
</dbReference>